<dbReference type="Pfam" id="PF02415">
    <property type="entry name" value="Chlam_PMP"/>
    <property type="match status" value="1"/>
</dbReference>
<dbReference type="EMBL" id="AGDZ01000027">
    <property type="protein sequence ID" value="EMB22559.1"/>
    <property type="molecule type" value="Genomic_DNA"/>
</dbReference>
<feature type="domain" description="Bacterial repeat" evidence="8">
    <location>
        <begin position="323"/>
        <end position="393"/>
    </location>
</feature>
<reference evidence="9 10" key="1">
    <citation type="submission" date="2012-01" db="EMBL/GenBank/DDBJ databases">
        <title>The Genome Sequence of Treponema denticola SP33.</title>
        <authorList>
            <consortium name="The Broad Institute Genome Sequencing Platform"/>
            <person name="Earl A."/>
            <person name="Ward D."/>
            <person name="Feldgarden M."/>
            <person name="Gevers D."/>
            <person name="Blanton J.M."/>
            <person name="Fenno C.J."/>
            <person name="Baranova O.V."/>
            <person name="Mathney J."/>
            <person name="Dewhirst F.E."/>
            <person name="Izard J."/>
            <person name="Young S.K."/>
            <person name="Zeng Q."/>
            <person name="Gargeya S."/>
            <person name="Fitzgerald M."/>
            <person name="Haas B."/>
            <person name="Abouelleil A."/>
            <person name="Alvarado L."/>
            <person name="Arachchi H.M."/>
            <person name="Berlin A."/>
            <person name="Chapman S.B."/>
            <person name="Gearin G."/>
            <person name="Goldberg J."/>
            <person name="Griggs A."/>
            <person name="Gujja S."/>
            <person name="Hansen M."/>
            <person name="Heiman D."/>
            <person name="Howarth C."/>
            <person name="Larimer J."/>
            <person name="Lui A."/>
            <person name="MacDonald P.J.P."/>
            <person name="McCowen C."/>
            <person name="Montmayeur A."/>
            <person name="Murphy C."/>
            <person name="Neiman D."/>
            <person name="Pearson M."/>
            <person name="Priest M."/>
            <person name="Roberts A."/>
            <person name="Saif S."/>
            <person name="Shea T."/>
            <person name="Sisk P."/>
            <person name="Stolte C."/>
            <person name="Sykes S."/>
            <person name="Wortman J."/>
            <person name="Nusbaum C."/>
            <person name="Birren B."/>
        </authorList>
    </citation>
    <scope>NUCLEOTIDE SEQUENCE [LARGE SCALE GENOMIC DNA]</scope>
    <source>
        <strain evidence="9 10">SP33</strain>
    </source>
</reference>
<evidence type="ECO:0000256" key="5">
    <source>
        <dbReference type="ARBA" id="ARBA00022729"/>
    </source>
</evidence>
<dbReference type="GO" id="GO:0009279">
    <property type="term" value="C:cell outer membrane"/>
    <property type="evidence" value="ECO:0007669"/>
    <property type="project" value="UniProtKB-SubCell"/>
</dbReference>
<keyword evidence="5" id="KW-0732">Signal</keyword>
<dbReference type="SMART" id="SM00710">
    <property type="entry name" value="PbH1"/>
    <property type="match status" value="5"/>
</dbReference>
<evidence type="ECO:0000259" key="8">
    <source>
        <dbReference type="Pfam" id="PF18998"/>
    </source>
</evidence>
<keyword evidence="6" id="KW-0472">Membrane</keyword>
<evidence type="ECO:0000256" key="3">
    <source>
        <dbReference type="ARBA" id="ARBA00004613"/>
    </source>
</evidence>
<gene>
    <name evidence="9" type="ORF">HMPREF9733_01975</name>
</gene>
<dbReference type="Pfam" id="PF18998">
    <property type="entry name" value="Flg_new_2"/>
    <property type="match status" value="2"/>
</dbReference>
<dbReference type="PATRIC" id="fig|999437.3.peg.2039"/>
<dbReference type="GO" id="GO:0005576">
    <property type="term" value="C:extracellular region"/>
    <property type="evidence" value="ECO:0007669"/>
    <property type="project" value="UniProtKB-SubCell"/>
</dbReference>
<dbReference type="InterPro" id="IPR006626">
    <property type="entry name" value="PbH1"/>
</dbReference>
<accession>M2BKR3</accession>
<dbReference type="PANTHER" id="PTHR11319">
    <property type="entry name" value="G PROTEIN-COUPLED RECEPTOR-RELATED"/>
    <property type="match status" value="1"/>
</dbReference>
<proteinExistence type="predicted"/>
<sequence length="947" mass="102011">MRKLLTFLTTLTAAVAVIVLFTACEQFLKDPEDFLSYWASEAFIKDHSIGSEARPDGAGVPCVSSSPEVHIMLTVHNPKNFPLVMPTYSEPAGIVEFKELSQQPTEGTHYVLGQTAPGRLKLTYKEAFLQQYEQGSGSLNPTITLKATDGRVFKKTYTFGIKSNTPPPEPKEIVIAKTTGTDSYYVLCLKFEPNEMTRKIGTGTVPVHKDIAKITINDSHYTLLYNDDNSDFKTPAETFPIGSFIGSGEVEKLTSSSPDLPSGAWVLYYKTNIKIGDGNPETPYTVTLHDKGGVTSDEAVKTIAASGKTHTVTFSVEGGEGGTLTATPEGGSENTTGSVLVEHGKNVTFNANPNEGYKVEKWTVDDSLVNGTNTTYTLYNIIAPKTVKVRFKKVWTVTFSVADGKGTLKGSYSDGSLYYSLEAENVGDEKKFENVPDGTQVSFAATPADGWKVKAWTLDGYNVSGEQENYGPDPITADITVTVEFEKVAAIAGTNNFAWKLLKKAVEIADNNAVITINGTIVAERYKDNWGEIVINGKSLTIKRADGAASAVLDASGHSRIFKVENGANLILENLTLKGGKAEGEEDADKCGGAIYAKDANEIKIINCIITGNEAAKNGGGLNVEGTPTTITNCTFTGNTAKNGGGIYIMETSTRRPVVTISGGTIGSTDTDKANKATGNGGGIYVGDWCELRLQDSEDPGAQSVLIIGNQAAKGGGVYAKNVLQVSMKNGTRIAVNNDVYLDSGSWIDVAGTLTAEAPVARITPEDYREFPYVKVLEGNITGGTPQNYTKFAVTPNNSEHWTVDSNGYLTKGKTAVFNNITKDQIKAAIDAASSMIYGENATIDHMALDGRLVLYETKWSGHTNYGIMHVTEVNNSGGGYIKFNYKTFRAYNDSVQQEDAKKVNGGTKFDLDTGNVNVNGSDFSLENTGQKRFKVLDYAKFYILSN</sequence>
<dbReference type="InterPro" id="IPR011050">
    <property type="entry name" value="Pectin_lyase_fold/virulence"/>
</dbReference>
<dbReference type="PROSITE" id="PS51257">
    <property type="entry name" value="PROKAR_LIPOPROTEIN"/>
    <property type="match status" value="1"/>
</dbReference>
<dbReference type="InterPro" id="IPR003368">
    <property type="entry name" value="POMP_repeat"/>
</dbReference>
<protein>
    <submittedName>
        <fullName evidence="9">Polymorphic outer membrane protein</fullName>
    </submittedName>
</protein>
<dbReference type="Proteomes" id="UP000016183">
    <property type="component" value="Unassembled WGS sequence"/>
</dbReference>
<evidence type="ECO:0000256" key="6">
    <source>
        <dbReference type="ARBA" id="ARBA00023136"/>
    </source>
</evidence>
<evidence type="ECO:0000256" key="7">
    <source>
        <dbReference type="ARBA" id="ARBA00023237"/>
    </source>
</evidence>
<dbReference type="AlphaFoldDB" id="M2BKR3"/>
<dbReference type="PANTHER" id="PTHR11319:SF35">
    <property type="entry name" value="OUTER MEMBRANE PROTEIN PMPC-RELATED"/>
    <property type="match status" value="1"/>
</dbReference>
<comment type="caution">
    <text evidence="9">The sequence shown here is derived from an EMBL/GenBank/DDBJ whole genome shotgun (WGS) entry which is preliminary data.</text>
</comment>
<evidence type="ECO:0000313" key="9">
    <source>
        <dbReference type="EMBL" id="EMB22559.1"/>
    </source>
</evidence>
<evidence type="ECO:0000256" key="2">
    <source>
        <dbReference type="ARBA" id="ARBA00004442"/>
    </source>
</evidence>
<name>M2BKR3_TREDN</name>
<dbReference type="InterPro" id="IPR012332">
    <property type="entry name" value="Autotransporter_pectin_lyase_C"/>
</dbReference>
<evidence type="ECO:0000313" key="10">
    <source>
        <dbReference type="Proteomes" id="UP000016183"/>
    </source>
</evidence>
<feature type="domain" description="Bacterial repeat" evidence="8">
    <location>
        <begin position="434"/>
        <end position="488"/>
    </location>
</feature>
<dbReference type="InterPro" id="IPR044060">
    <property type="entry name" value="Bacterial_rp_domain"/>
</dbReference>
<evidence type="ECO:0000256" key="4">
    <source>
        <dbReference type="ARBA" id="ARBA00022525"/>
    </source>
</evidence>
<dbReference type="SUPFAM" id="SSF51126">
    <property type="entry name" value="Pectin lyase-like"/>
    <property type="match status" value="1"/>
</dbReference>
<evidence type="ECO:0000256" key="1">
    <source>
        <dbReference type="ARBA" id="ARBA00004196"/>
    </source>
</evidence>
<dbReference type="Gene3D" id="2.160.20.20">
    <property type="match status" value="1"/>
</dbReference>
<dbReference type="RefSeq" id="WP_010696826.1">
    <property type="nucleotide sequence ID" value="NZ_KB442454.1"/>
</dbReference>
<comment type="subcellular location">
    <subcellularLocation>
        <location evidence="1">Cell envelope</location>
    </subcellularLocation>
    <subcellularLocation>
        <location evidence="2">Cell outer membrane</location>
    </subcellularLocation>
    <subcellularLocation>
        <location evidence="3">Secreted</location>
    </subcellularLocation>
</comment>
<organism evidence="9 10">
    <name type="scientific">Treponema denticola SP33</name>
    <dbReference type="NCBI Taxonomy" id="999437"/>
    <lineage>
        <taxon>Bacteria</taxon>
        <taxon>Pseudomonadati</taxon>
        <taxon>Spirochaetota</taxon>
        <taxon>Spirochaetia</taxon>
        <taxon>Spirochaetales</taxon>
        <taxon>Treponemataceae</taxon>
        <taxon>Treponema</taxon>
    </lineage>
</organism>
<keyword evidence="7" id="KW-0998">Cell outer membrane</keyword>
<dbReference type="HOGENOM" id="CLU_010206_0_0_12"/>
<keyword evidence="4" id="KW-0964">Secreted</keyword>